<gene>
    <name evidence="1" type="ORF">BO88DRAFT_190875</name>
</gene>
<accession>A0A319AXA1</accession>
<dbReference type="EMBL" id="KZ821647">
    <property type="protein sequence ID" value="PYH64021.1"/>
    <property type="molecule type" value="Genomic_DNA"/>
</dbReference>
<dbReference type="Proteomes" id="UP000248405">
    <property type="component" value="Unassembled WGS sequence"/>
</dbReference>
<sequence length="167" mass="19116">MEFIPREYCIHCTIKVKLTIVHDWQRALTDTDLRSVQASILPVMHDIAPMLVRTTAWHEQTLASLHHDKWIYSERGPKNRRNLFIWERSRAPVIRHGAHGHEGDDTTQAHHSYQGLSPGRLILNRPTTPVRGYLRGDHTTKGRHSCEGAHCCACAFQQLRSGSLVLE</sequence>
<protein>
    <submittedName>
        <fullName evidence="1">Uncharacterized protein</fullName>
    </submittedName>
</protein>
<evidence type="ECO:0000313" key="1">
    <source>
        <dbReference type="EMBL" id="PYH64021.1"/>
    </source>
</evidence>
<evidence type="ECO:0000313" key="2">
    <source>
        <dbReference type="Proteomes" id="UP000248405"/>
    </source>
</evidence>
<dbReference type="AlphaFoldDB" id="A0A319AXA1"/>
<keyword evidence="2" id="KW-1185">Reference proteome</keyword>
<organism evidence="1 2">
    <name type="scientific">Aspergillus vadensis (strain CBS 113365 / IMI 142717 / IBT 24658)</name>
    <dbReference type="NCBI Taxonomy" id="1448311"/>
    <lineage>
        <taxon>Eukaryota</taxon>
        <taxon>Fungi</taxon>
        <taxon>Dikarya</taxon>
        <taxon>Ascomycota</taxon>
        <taxon>Pezizomycotina</taxon>
        <taxon>Eurotiomycetes</taxon>
        <taxon>Eurotiomycetidae</taxon>
        <taxon>Eurotiales</taxon>
        <taxon>Aspergillaceae</taxon>
        <taxon>Aspergillus</taxon>
        <taxon>Aspergillus subgen. Circumdati</taxon>
    </lineage>
</organism>
<proteinExistence type="predicted"/>
<dbReference type="RefSeq" id="XP_025557815.1">
    <property type="nucleotide sequence ID" value="XM_025701816.1"/>
</dbReference>
<name>A0A319AXA1_ASPVC</name>
<reference evidence="1" key="1">
    <citation type="submission" date="2016-12" db="EMBL/GenBank/DDBJ databases">
        <title>The genomes of Aspergillus section Nigri reveals drivers in fungal speciation.</title>
        <authorList>
            <consortium name="DOE Joint Genome Institute"/>
            <person name="Vesth T.C."/>
            <person name="Nybo J."/>
            <person name="Theobald S."/>
            <person name="Brandl J."/>
            <person name="Frisvad J.C."/>
            <person name="Nielsen K.F."/>
            <person name="Lyhne E.K."/>
            <person name="Kogle M.E."/>
            <person name="Kuo A."/>
            <person name="Riley R."/>
            <person name="Clum A."/>
            <person name="Nolan M."/>
            <person name="Lipzen A."/>
            <person name="Salamov A."/>
            <person name="Henrissat B."/>
            <person name="Wiebenga A."/>
            <person name="De Vries R.P."/>
            <person name="Grigoriev I.V."/>
            <person name="Mortensen U.H."/>
            <person name="Andersen M.R."/>
            <person name="Baker S.E."/>
        </authorList>
    </citation>
    <scope>NUCLEOTIDE SEQUENCE [LARGE SCALE GENOMIC DNA]</scope>
    <source>
        <strain evidence="1">CBS 113365</strain>
    </source>
</reference>
<dbReference type="GeneID" id="37206408"/>